<gene>
    <name evidence="5" type="ORF">H9L22_14990</name>
</gene>
<dbReference type="PROSITE" id="PS00894">
    <property type="entry name" value="HTH_DEOR_1"/>
    <property type="match status" value="1"/>
</dbReference>
<protein>
    <submittedName>
        <fullName evidence="5">DeoR/GlpR transcriptional regulator</fullName>
    </submittedName>
</protein>
<dbReference type="KEGG" id="tdf:H9L22_14990"/>
<dbReference type="PANTHER" id="PTHR30363">
    <property type="entry name" value="HTH-TYPE TRANSCRIPTIONAL REGULATOR SRLR-RELATED"/>
    <property type="match status" value="1"/>
</dbReference>
<dbReference type="Gene3D" id="1.10.10.10">
    <property type="entry name" value="Winged helix-like DNA-binding domain superfamily/Winged helix DNA-binding domain"/>
    <property type="match status" value="1"/>
</dbReference>
<dbReference type="PANTHER" id="PTHR30363:SF44">
    <property type="entry name" value="AGA OPERON TRANSCRIPTIONAL REPRESSOR-RELATED"/>
    <property type="match status" value="1"/>
</dbReference>
<dbReference type="AlphaFoldDB" id="A0A7H0H4L6"/>
<dbReference type="InterPro" id="IPR036388">
    <property type="entry name" value="WH-like_DNA-bd_sf"/>
</dbReference>
<dbReference type="InterPro" id="IPR018356">
    <property type="entry name" value="Tscrpt_reg_HTH_DeoR_CS"/>
</dbReference>
<dbReference type="Pfam" id="PF08220">
    <property type="entry name" value="HTH_DeoR"/>
    <property type="match status" value="1"/>
</dbReference>
<proteinExistence type="predicted"/>
<dbReference type="Pfam" id="PF00455">
    <property type="entry name" value="DeoRC"/>
    <property type="match status" value="1"/>
</dbReference>
<keyword evidence="3" id="KW-0804">Transcription</keyword>
<feature type="domain" description="HTH deoR-type" evidence="4">
    <location>
        <begin position="1"/>
        <end position="55"/>
    </location>
</feature>
<evidence type="ECO:0000256" key="2">
    <source>
        <dbReference type="ARBA" id="ARBA00023125"/>
    </source>
</evidence>
<dbReference type="PRINTS" id="PR00037">
    <property type="entry name" value="HTHLACR"/>
</dbReference>
<evidence type="ECO:0000256" key="3">
    <source>
        <dbReference type="ARBA" id="ARBA00023163"/>
    </source>
</evidence>
<dbReference type="InterPro" id="IPR014036">
    <property type="entry name" value="DeoR-like_C"/>
</dbReference>
<dbReference type="InterPro" id="IPR001034">
    <property type="entry name" value="DeoR_HTH"/>
</dbReference>
<accession>A0A7H0H4L6</accession>
<organism evidence="5 6">
    <name type="scientific">Tessaracoccus defluvii</name>
    <dbReference type="NCBI Taxonomy" id="1285901"/>
    <lineage>
        <taxon>Bacteria</taxon>
        <taxon>Bacillati</taxon>
        <taxon>Actinomycetota</taxon>
        <taxon>Actinomycetes</taxon>
        <taxon>Propionibacteriales</taxon>
        <taxon>Propionibacteriaceae</taxon>
        <taxon>Tessaracoccus</taxon>
    </lineage>
</organism>
<dbReference type="Proteomes" id="UP000516117">
    <property type="component" value="Chromosome"/>
</dbReference>
<evidence type="ECO:0000313" key="6">
    <source>
        <dbReference type="Proteomes" id="UP000516117"/>
    </source>
</evidence>
<dbReference type="SUPFAM" id="SSF46785">
    <property type="entry name" value="Winged helix' DNA-binding domain"/>
    <property type="match status" value="1"/>
</dbReference>
<dbReference type="InterPro" id="IPR036390">
    <property type="entry name" value="WH_DNA-bd_sf"/>
</dbReference>
<evidence type="ECO:0000256" key="1">
    <source>
        <dbReference type="ARBA" id="ARBA00023015"/>
    </source>
</evidence>
<dbReference type="PROSITE" id="PS51000">
    <property type="entry name" value="HTH_DEOR_2"/>
    <property type="match status" value="1"/>
</dbReference>
<dbReference type="SUPFAM" id="SSF100950">
    <property type="entry name" value="NagB/RpiA/CoA transferase-like"/>
    <property type="match status" value="1"/>
</dbReference>
<name>A0A7H0H4L6_9ACTN</name>
<dbReference type="RefSeq" id="WP_187720612.1">
    <property type="nucleotide sequence ID" value="NZ_BAABBL010000009.1"/>
</dbReference>
<sequence length="249" mass="27731">MSRKAQIVDILTSEGFQTVRYLAKRFEVTEATIRRDLIQLEGMDLVRRTHGGATSVKQSETPPQFREVLHRAEKAAIGKAMAERVLDGQTILLDSGTTTLEVARHLDHERVTVVTGDLRVGMEIAKKRSLHLVFIGGELLPNSYTMWGPTTVQEISNLRVDVAIFGADTVTEQGLQHSTSYEVEQKRRMRSIAREAFFVADSSKFGREGLFQVFDLSEFTAGISDATLDPLRASQFPIPIIRANVSQGL</sequence>
<keyword evidence="1" id="KW-0805">Transcription regulation</keyword>
<dbReference type="GO" id="GO:0003677">
    <property type="term" value="F:DNA binding"/>
    <property type="evidence" value="ECO:0007669"/>
    <property type="project" value="UniProtKB-KW"/>
</dbReference>
<reference evidence="5 6" key="1">
    <citation type="submission" date="2020-08" db="EMBL/GenBank/DDBJ databases">
        <title>Genome sequence of Tessaracoccus defluvii JCM 17540T.</title>
        <authorList>
            <person name="Hyun D.-W."/>
            <person name="Bae J.-W."/>
        </authorList>
    </citation>
    <scope>NUCLEOTIDE SEQUENCE [LARGE SCALE GENOMIC DNA]</scope>
    <source>
        <strain evidence="5 6">JCM 17540</strain>
    </source>
</reference>
<dbReference type="EMBL" id="CP060789">
    <property type="protein sequence ID" value="QNP55482.1"/>
    <property type="molecule type" value="Genomic_DNA"/>
</dbReference>
<keyword evidence="6" id="KW-1185">Reference proteome</keyword>
<keyword evidence="2" id="KW-0238">DNA-binding</keyword>
<evidence type="ECO:0000313" key="5">
    <source>
        <dbReference type="EMBL" id="QNP55482.1"/>
    </source>
</evidence>
<dbReference type="InterPro" id="IPR037171">
    <property type="entry name" value="NagB/RpiA_transferase-like"/>
</dbReference>
<dbReference type="SMART" id="SM01134">
    <property type="entry name" value="DeoRC"/>
    <property type="match status" value="1"/>
</dbReference>
<evidence type="ECO:0000259" key="4">
    <source>
        <dbReference type="PROSITE" id="PS51000"/>
    </source>
</evidence>
<dbReference type="InterPro" id="IPR050313">
    <property type="entry name" value="Carb_Metab_HTH_regulators"/>
</dbReference>
<dbReference type="Gene3D" id="3.40.50.1360">
    <property type="match status" value="1"/>
</dbReference>
<dbReference type="GO" id="GO:0003700">
    <property type="term" value="F:DNA-binding transcription factor activity"/>
    <property type="evidence" value="ECO:0007669"/>
    <property type="project" value="InterPro"/>
</dbReference>
<dbReference type="SMART" id="SM00420">
    <property type="entry name" value="HTH_DEOR"/>
    <property type="match status" value="1"/>
</dbReference>